<organism evidence="1 2">
    <name type="scientific">Citrus clementina</name>
    <name type="common">Clementine</name>
    <name type="synonym">Citrus deliciosa x Citrus sinensis</name>
    <dbReference type="NCBI Taxonomy" id="85681"/>
    <lineage>
        <taxon>Eukaryota</taxon>
        <taxon>Viridiplantae</taxon>
        <taxon>Streptophyta</taxon>
        <taxon>Embryophyta</taxon>
        <taxon>Tracheophyta</taxon>
        <taxon>Spermatophyta</taxon>
        <taxon>Magnoliopsida</taxon>
        <taxon>eudicotyledons</taxon>
        <taxon>Gunneridae</taxon>
        <taxon>Pentapetalae</taxon>
        <taxon>rosids</taxon>
        <taxon>malvids</taxon>
        <taxon>Sapindales</taxon>
        <taxon>Rutaceae</taxon>
        <taxon>Aurantioideae</taxon>
        <taxon>Citrus</taxon>
    </lineage>
</organism>
<dbReference type="Gramene" id="ESR63211">
    <property type="protein sequence ID" value="ESR63211"/>
    <property type="gene ID" value="CICLE_v10017410mg"/>
</dbReference>
<dbReference type="AlphaFoldDB" id="V4ULJ8"/>
<sequence length="68" mass="7645">MEGDRDFYLFTSFLYHCGKNKSVRLSPGGKGKNEKWSLHDAISYSIPWHRTGAGHPPPPCLICAVCCY</sequence>
<accession>V4ULJ8</accession>
<dbReference type="EMBL" id="KI536312">
    <property type="protein sequence ID" value="ESR63211.1"/>
    <property type="molecule type" value="Genomic_DNA"/>
</dbReference>
<dbReference type="KEGG" id="cic:CICLE_v10017410mg"/>
<protein>
    <submittedName>
        <fullName evidence="1">Uncharacterized protein</fullName>
    </submittedName>
</protein>
<dbReference type="Proteomes" id="UP000030687">
    <property type="component" value="Unassembled WGS sequence"/>
</dbReference>
<name>V4ULJ8_CITCL</name>
<evidence type="ECO:0000313" key="2">
    <source>
        <dbReference type="Proteomes" id="UP000030687"/>
    </source>
</evidence>
<gene>
    <name evidence="1" type="ORF">CICLE_v10017410mg</name>
</gene>
<reference evidence="1 2" key="1">
    <citation type="submission" date="2013-10" db="EMBL/GenBank/DDBJ databases">
        <authorList>
            <consortium name="International Citrus Genome Consortium"/>
            <person name="Jenkins J."/>
            <person name="Schmutz J."/>
            <person name="Prochnik S."/>
            <person name="Rokhsar D."/>
            <person name="Gmitter F."/>
            <person name="Ollitrault P."/>
            <person name="Machado M."/>
            <person name="Talon M."/>
            <person name="Wincker P."/>
            <person name="Jaillon O."/>
            <person name="Morgante M."/>
        </authorList>
    </citation>
    <scope>NUCLEOTIDE SEQUENCE</scope>
    <source>
        <strain evidence="2">cv. Clemenules</strain>
    </source>
</reference>
<keyword evidence="2" id="KW-1185">Reference proteome</keyword>
<dbReference type="InParanoid" id="V4ULJ8"/>
<evidence type="ECO:0000313" key="1">
    <source>
        <dbReference type="EMBL" id="ESR63211.1"/>
    </source>
</evidence>
<proteinExistence type="predicted"/>